<accession>A0A1R3KQC9</accession>
<organism evidence="2 3">
    <name type="scientific">Corchorus olitorius</name>
    <dbReference type="NCBI Taxonomy" id="93759"/>
    <lineage>
        <taxon>Eukaryota</taxon>
        <taxon>Viridiplantae</taxon>
        <taxon>Streptophyta</taxon>
        <taxon>Embryophyta</taxon>
        <taxon>Tracheophyta</taxon>
        <taxon>Spermatophyta</taxon>
        <taxon>Magnoliopsida</taxon>
        <taxon>eudicotyledons</taxon>
        <taxon>Gunneridae</taxon>
        <taxon>Pentapetalae</taxon>
        <taxon>rosids</taxon>
        <taxon>malvids</taxon>
        <taxon>Malvales</taxon>
        <taxon>Malvaceae</taxon>
        <taxon>Grewioideae</taxon>
        <taxon>Apeibeae</taxon>
        <taxon>Corchorus</taxon>
    </lineage>
</organism>
<name>A0A1R3KQC9_9ROSI</name>
<evidence type="ECO:0000313" key="2">
    <source>
        <dbReference type="EMBL" id="OMP09280.1"/>
    </source>
</evidence>
<evidence type="ECO:0000256" key="1">
    <source>
        <dbReference type="SAM" id="MobiDB-lite"/>
    </source>
</evidence>
<protein>
    <submittedName>
        <fullName evidence="2">Uncharacterized protein</fullName>
    </submittedName>
</protein>
<gene>
    <name evidence="2" type="ORF">COLO4_05633</name>
</gene>
<evidence type="ECO:0000313" key="3">
    <source>
        <dbReference type="Proteomes" id="UP000187203"/>
    </source>
</evidence>
<dbReference type="Proteomes" id="UP000187203">
    <property type="component" value="Unassembled WGS sequence"/>
</dbReference>
<proteinExistence type="predicted"/>
<reference evidence="3" key="1">
    <citation type="submission" date="2013-09" db="EMBL/GenBank/DDBJ databases">
        <title>Corchorus olitorius genome sequencing.</title>
        <authorList>
            <person name="Alam M."/>
            <person name="Haque M.S."/>
            <person name="Islam M.S."/>
            <person name="Emdad E.M."/>
            <person name="Islam M.M."/>
            <person name="Ahmed B."/>
            <person name="Halim A."/>
            <person name="Hossen Q.M.M."/>
            <person name="Hossain M.Z."/>
            <person name="Ahmed R."/>
            <person name="Khan M.M."/>
            <person name="Islam R."/>
            <person name="Rashid M.M."/>
            <person name="Khan S.A."/>
            <person name="Rahman M.S."/>
            <person name="Alam M."/>
            <person name="Yahiya A.S."/>
            <person name="Khan M.S."/>
            <person name="Azam M.S."/>
            <person name="Haque T."/>
            <person name="Lashkar M.Z.H."/>
            <person name="Akhand A.I."/>
            <person name="Morshed G."/>
            <person name="Roy S."/>
            <person name="Uddin K.S."/>
            <person name="Rabeya T."/>
            <person name="Hossain A.S."/>
            <person name="Chowdhury A."/>
            <person name="Snigdha A.R."/>
            <person name="Mortoza M.S."/>
            <person name="Matin S.A."/>
            <person name="Hoque S.M.E."/>
            <person name="Islam M.K."/>
            <person name="Roy D.K."/>
            <person name="Haider R."/>
            <person name="Moosa M.M."/>
            <person name="Elias S.M."/>
            <person name="Hasan A.M."/>
            <person name="Jahan S."/>
            <person name="Shafiuddin M."/>
            <person name="Mahmood N."/>
            <person name="Shommy N.S."/>
        </authorList>
    </citation>
    <scope>NUCLEOTIDE SEQUENCE [LARGE SCALE GENOMIC DNA]</scope>
    <source>
        <strain evidence="3">cv. O-4</strain>
    </source>
</reference>
<sequence>MEALPIVNDQETPEYPPVLHQIKATGLPRWRDKPSTYPLHHRTLIPSNHNMLPKTGDIGR</sequence>
<comment type="caution">
    <text evidence="2">The sequence shown here is derived from an EMBL/GenBank/DDBJ whole genome shotgun (WGS) entry which is preliminary data.</text>
</comment>
<dbReference type="AlphaFoldDB" id="A0A1R3KQC9"/>
<keyword evidence="3" id="KW-1185">Reference proteome</keyword>
<dbReference type="EMBL" id="AWUE01012390">
    <property type="protein sequence ID" value="OMP09280.1"/>
    <property type="molecule type" value="Genomic_DNA"/>
</dbReference>
<feature type="region of interest" description="Disordered" evidence="1">
    <location>
        <begin position="33"/>
        <end position="60"/>
    </location>
</feature>